<comment type="cofactor">
    <cofactor evidence="1">
        <name>Mg(2+)</name>
        <dbReference type="ChEBI" id="CHEBI:18420"/>
    </cofactor>
</comment>
<sequence length="251" mass="27214">MKGVVLAGGTGSRLFPLTKVTNKHLLPVGREPMIYHPVRKLVGAGMTEILIVTGVEHMGDVVNLLGSGKDFGCRFTYKVQDEAGGIAQALGLAENFAGGDPLCVILGDNVFQDDLAPFAQRFARQKKGARIVLKQVSDPQRFGVAAVKGDRILGIEEKPKAPKSDLAVTGIYFYDARVFDLIRKLKPSARGELEITDVNNGYLARRQLCFETFQGWWTDAGTFESLKLATELVTSAPPAPSGARRARNRAA</sequence>
<keyword evidence="5" id="KW-0548">Nucleotidyltransferase</keyword>
<proteinExistence type="inferred from homology"/>
<reference evidence="11" key="1">
    <citation type="journal article" date="2022" name="Int. J. Syst. Evol. Microbiol.">
        <title>Anaeromyxobacter oryzae sp. nov., Anaeromyxobacter diazotrophicus sp. nov. and Anaeromyxobacter paludicola sp. nov., isolated from paddy soils.</title>
        <authorList>
            <person name="Itoh H."/>
            <person name="Xu Z."/>
            <person name="Mise K."/>
            <person name="Masuda Y."/>
            <person name="Ushijima N."/>
            <person name="Hayakawa C."/>
            <person name="Shiratori Y."/>
            <person name="Senoo K."/>
        </authorList>
    </citation>
    <scope>NUCLEOTIDE SEQUENCE [LARGE SCALE GENOMIC DNA]</scope>
    <source>
        <strain evidence="11">Red630</strain>
    </source>
</reference>
<evidence type="ECO:0000256" key="8">
    <source>
        <dbReference type="ARBA" id="ARBA00049336"/>
    </source>
</evidence>
<dbReference type="Proteomes" id="UP001162734">
    <property type="component" value="Chromosome"/>
</dbReference>
<dbReference type="InterPro" id="IPR005835">
    <property type="entry name" value="NTP_transferase_dom"/>
</dbReference>
<evidence type="ECO:0000259" key="9">
    <source>
        <dbReference type="Pfam" id="PF00483"/>
    </source>
</evidence>
<name>A0ABM7X5U4_9BACT</name>
<gene>
    <name evidence="10" type="primary">rfbA</name>
    <name evidence="10" type="ORF">AMPC_02980</name>
</gene>
<dbReference type="Pfam" id="PF00483">
    <property type="entry name" value="NTP_transferase"/>
    <property type="match status" value="1"/>
</dbReference>
<evidence type="ECO:0000313" key="10">
    <source>
        <dbReference type="EMBL" id="BDG07185.1"/>
    </source>
</evidence>
<evidence type="ECO:0000256" key="5">
    <source>
        <dbReference type="ARBA" id="ARBA00022695"/>
    </source>
</evidence>
<dbReference type="PANTHER" id="PTHR43532:SF1">
    <property type="entry name" value="GLUCOSE-1-PHOSPHATE THYMIDYLYLTRANSFERASE 1"/>
    <property type="match status" value="1"/>
</dbReference>
<dbReference type="RefSeq" id="WP_248343788.1">
    <property type="nucleotide sequence ID" value="NZ_AP025592.1"/>
</dbReference>
<keyword evidence="4" id="KW-0808">Transferase</keyword>
<keyword evidence="11" id="KW-1185">Reference proteome</keyword>
<dbReference type="SUPFAM" id="SSF53448">
    <property type="entry name" value="Nucleotide-diphospho-sugar transferases"/>
    <property type="match status" value="1"/>
</dbReference>
<evidence type="ECO:0000256" key="3">
    <source>
        <dbReference type="ARBA" id="ARBA00012461"/>
    </source>
</evidence>
<evidence type="ECO:0000256" key="6">
    <source>
        <dbReference type="ARBA" id="ARBA00022723"/>
    </source>
</evidence>
<evidence type="ECO:0000256" key="4">
    <source>
        <dbReference type="ARBA" id="ARBA00022679"/>
    </source>
</evidence>
<evidence type="ECO:0000256" key="7">
    <source>
        <dbReference type="ARBA" id="ARBA00022842"/>
    </source>
</evidence>
<feature type="domain" description="Nucleotidyl transferase" evidence="9">
    <location>
        <begin position="2"/>
        <end position="233"/>
    </location>
</feature>
<dbReference type="InterPro" id="IPR029044">
    <property type="entry name" value="Nucleotide-diphossugar_trans"/>
</dbReference>
<organism evidence="10 11">
    <name type="scientific">Anaeromyxobacter paludicola</name>
    <dbReference type="NCBI Taxonomy" id="2918171"/>
    <lineage>
        <taxon>Bacteria</taxon>
        <taxon>Pseudomonadati</taxon>
        <taxon>Myxococcota</taxon>
        <taxon>Myxococcia</taxon>
        <taxon>Myxococcales</taxon>
        <taxon>Cystobacterineae</taxon>
        <taxon>Anaeromyxobacteraceae</taxon>
        <taxon>Anaeromyxobacter</taxon>
    </lineage>
</organism>
<dbReference type="InterPro" id="IPR005907">
    <property type="entry name" value="G1P_thy_trans_s"/>
</dbReference>
<dbReference type="Gene3D" id="3.90.550.10">
    <property type="entry name" value="Spore Coat Polysaccharide Biosynthesis Protein SpsA, Chain A"/>
    <property type="match status" value="1"/>
</dbReference>
<dbReference type="EC" id="2.7.7.24" evidence="3"/>
<comment type="similarity">
    <text evidence="2">Belongs to the glucose-1-phosphate thymidylyltransferase family.</text>
</comment>
<keyword evidence="7" id="KW-0460">Magnesium</keyword>
<comment type="catalytic activity">
    <reaction evidence="8">
        <text>dTTP + alpha-D-glucose 1-phosphate + H(+) = dTDP-alpha-D-glucose + diphosphate</text>
        <dbReference type="Rhea" id="RHEA:15225"/>
        <dbReference type="ChEBI" id="CHEBI:15378"/>
        <dbReference type="ChEBI" id="CHEBI:33019"/>
        <dbReference type="ChEBI" id="CHEBI:37568"/>
        <dbReference type="ChEBI" id="CHEBI:57477"/>
        <dbReference type="ChEBI" id="CHEBI:58601"/>
        <dbReference type="EC" id="2.7.7.24"/>
    </reaction>
</comment>
<accession>A0ABM7X5U4</accession>
<protein>
    <recommendedName>
        <fullName evidence="3">glucose-1-phosphate thymidylyltransferase</fullName>
        <ecNumber evidence="3">2.7.7.24</ecNumber>
    </recommendedName>
</protein>
<keyword evidence="6" id="KW-0479">Metal-binding</keyword>
<evidence type="ECO:0000256" key="2">
    <source>
        <dbReference type="ARBA" id="ARBA00010480"/>
    </source>
</evidence>
<evidence type="ECO:0000313" key="11">
    <source>
        <dbReference type="Proteomes" id="UP001162734"/>
    </source>
</evidence>
<dbReference type="EMBL" id="AP025592">
    <property type="protein sequence ID" value="BDG07185.1"/>
    <property type="molecule type" value="Genomic_DNA"/>
</dbReference>
<dbReference type="PANTHER" id="PTHR43532">
    <property type="entry name" value="GLUCOSE-1-PHOSPHATE THYMIDYLYLTRANSFERASE"/>
    <property type="match status" value="1"/>
</dbReference>
<evidence type="ECO:0000256" key="1">
    <source>
        <dbReference type="ARBA" id="ARBA00001946"/>
    </source>
</evidence>